<reference evidence="4" key="1">
    <citation type="submission" date="2016-09" db="EMBL/GenBank/DDBJ databases">
        <title>Streptomyces puniciscabiei strain:TW1S1 Genome sequencing and assembly.</title>
        <authorList>
            <person name="Kim M.-K."/>
            <person name="Kim S.B."/>
        </authorList>
    </citation>
    <scope>NUCLEOTIDE SEQUENCE [LARGE SCALE GENOMIC DNA]</scope>
    <source>
        <strain evidence="4">TW1S1</strain>
    </source>
</reference>
<dbReference type="InterPro" id="IPR046291">
    <property type="entry name" value="DUF6328"/>
</dbReference>
<evidence type="ECO:0000313" key="3">
    <source>
        <dbReference type="EMBL" id="AOR37607.1"/>
    </source>
</evidence>
<keyword evidence="2" id="KW-1133">Transmembrane helix</keyword>
<keyword evidence="4" id="KW-1185">Reference proteome</keyword>
<dbReference type="Proteomes" id="UP000094960">
    <property type="component" value="Chromosome"/>
</dbReference>
<feature type="transmembrane region" description="Helical" evidence="2">
    <location>
        <begin position="29"/>
        <end position="49"/>
    </location>
</feature>
<sequence length="181" mass="20056">MTADGRRRGRDETEEERADRMWVELIQEVRVAQTGVQILFGFLLTVVFQPKYSTLPHADRVIYIVTVLLGACTTGALVGPVSLHRLVSGRRVKPQAVRLASRMTLVGLVLLLATMTAALLLILRVATHGTYVPVLVTAVVAWYLLWWLGLPLWARHLHTSRSEDGDTRPPAAPAERGRTDG</sequence>
<evidence type="ECO:0008006" key="5">
    <source>
        <dbReference type="Google" id="ProtNLM"/>
    </source>
</evidence>
<feature type="transmembrane region" description="Helical" evidence="2">
    <location>
        <begin position="131"/>
        <end position="153"/>
    </location>
</feature>
<evidence type="ECO:0000313" key="4">
    <source>
        <dbReference type="Proteomes" id="UP000094960"/>
    </source>
</evidence>
<feature type="region of interest" description="Disordered" evidence="1">
    <location>
        <begin position="160"/>
        <end position="181"/>
    </location>
</feature>
<dbReference type="RefSeq" id="WP_069784095.1">
    <property type="nucleotide sequence ID" value="NZ_CP017248.1"/>
</dbReference>
<evidence type="ECO:0000256" key="1">
    <source>
        <dbReference type="SAM" id="MobiDB-lite"/>
    </source>
</evidence>
<keyword evidence="2" id="KW-0812">Transmembrane</keyword>
<name>A0A1D7YPT5_9ACTN</name>
<dbReference type="KEGG" id="spun:BFF78_39155"/>
<protein>
    <recommendedName>
        <fullName evidence="5">Integral membrane protein</fullName>
    </recommendedName>
</protein>
<dbReference type="Pfam" id="PF19853">
    <property type="entry name" value="DUF6328"/>
    <property type="match status" value="1"/>
</dbReference>
<proteinExistence type="predicted"/>
<dbReference type="AlphaFoldDB" id="A0A1D7YPT5"/>
<dbReference type="EMBL" id="CP017248">
    <property type="protein sequence ID" value="AOR37607.1"/>
    <property type="molecule type" value="Genomic_DNA"/>
</dbReference>
<accession>A0A1D7YPT5</accession>
<organism evidence="3 4">
    <name type="scientific">Streptomyces fodineus</name>
    <dbReference type="NCBI Taxonomy" id="1904616"/>
    <lineage>
        <taxon>Bacteria</taxon>
        <taxon>Bacillati</taxon>
        <taxon>Actinomycetota</taxon>
        <taxon>Actinomycetes</taxon>
        <taxon>Kitasatosporales</taxon>
        <taxon>Streptomycetaceae</taxon>
        <taxon>Streptomyces</taxon>
    </lineage>
</organism>
<keyword evidence="2" id="KW-0472">Membrane</keyword>
<feature type="transmembrane region" description="Helical" evidence="2">
    <location>
        <begin position="104"/>
        <end position="125"/>
    </location>
</feature>
<gene>
    <name evidence="3" type="ORF">BFF78_39155</name>
</gene>
<evidence type="ECO:0000256" key="2">
    <source>
        <dbReference type="SAM" id="Phobius"/>
    </source>
</evidence>
<feature type="transmembrane region" description="Helical" evidence="2">
    <location>
        <begin position="61"/>
        <end position="83"/>
    </location>
</feature>